<dbReference type="AlphaFoldDB" id="A0A540VFN3"/>
<proteinExistence type="predicted"/>
<gene>
    <name evidence="1" type="ORF">FKY71_17410</name>
</gene>
<organism evidence="1 2">
    <name type="scientific">Spiribacter salinus</name>
    <dbReference type="NCBI Taxonomy" id="1335746"/>
    <lineage>
        <taxon>Bacteria</taxon>
        <taxon>Pseudomonadati</taxon>
        <taxon>Pseudomonadota</taxon>
        <taxon>Gammaproteobacteria</taxon>
        <taxon>Chromatiales</taxon>
        <taxon>Ectothiorhodospiraceae</taxon>
        <taxon>Spiribacter</taxon>
    </lineage>
</organism>
<dbReference type="EMBL" id="VIFK01000401">
    <property type="protein sequence ID" value="TQE94923.1"/>
    <property type="molecule type" value="Genomic_DNA"/>
</dbReference>
<comment type="caution">
    <text evidence="1">The sequence shown here is derived from an EMBL/GenBank/DDBJ whole genome shotgun (WGS) entry which is preliminary data.</text>
</comment>
<evidence type="ECO:0000313" key="2">
    <source>
        <dbReference type="Proteomes" id="UP000315400"/>
    </source>
</evidence>
<name>A0A540VFN3_9GAMM</name>
<accession>A0A540VFN3</accession>
<dbReference type="Proteomes" id="UP000315400">
    <property type="component" value="Unassembled WGS sequence"/>
</dbReference>
<protein>
    <submittedName>
        <fullName evidence="1">Uncharacterized protein</fullName>
    </submittedName>
</protein>
<reference evidence="1 2" key="1">
    <citation type="submission" date="2019-06" db="EMBL/GenBank/DDBJ databases">
        <title>Metagenome assembled Genome of Spiribacter salinus SL48-SHIP from the microbial mat of Salt Lake 48 (Novosibirsk region, Russia).</title>
        <authorList>
            <person name="Shipova A."/>
            <person name="Rozanov A.S."/>
            <person name="Bryanskaya A.V."/>
            <person name="Peltek S.E."/>
        </authorList>
    </citation>
    <scope>NUCLEOTIDE SEQUENCE [LARGE SCALE GENOMIC DNA]</scope>
    <source>
        <strain evidence="1">SL48-SHIP-2</strain>
    </source>
</reference>
<evidence type="ECO:0000313" key="1">
    <source>
        <dbReference type="EMBL" id="TQE94923.1"/>
    </source>
</evidence>
<sequence>MLHHGLKRRDVARLLGKTLNAGGGYSNSTVDSWLSGKNRMPEPMLELLELKIAGSADQSEAWQRLIQQPLPYTDQREMERDLARVLNQIGWQKGSRLVSCTSPSRARHYAISMVDPKTFCPLRFRPDCGVAKGVTH</sequence>